<dbReference type="PANTHER" id="PTHR22826">
    <property type="entry name" value="RHO GUANINE EXCHANGE FACTOR-RELATED"/>
    <property type="match status" value="1"/>
</dbReference>
<dbReference type="Gene3D" id="1.20.900.10">
    <property type="entry name" value="Dbl homology (DH) domain"/>
    <property type="match status" value="1"/>
</dbReference>
<dbReference type="EMBL" id="DF142879">
    <property type="protein sequence ID" value="GAA48272.1"/>
    <property type="molecule type" value="Genomic_DNA"/>
</dbReference>
<dbReference type="InterPro" id="IPR035899">
    <property type="entry name" value="DBL_dom_sf"/>
</dbReference>
<organism evidence="4 5">
    <name type="scientific">Clonorchis sinensis</name>
    <name type="common">Chinese liver fluke</name>
    <dbReference type="NCBI Taxonomy" id="79923"/>
    <lineage>
        <taxon>Eukaryota</taxon>
        <taxon>Metazoa</taxon>
        <taxon>Spiralia</taxon>
        <taxon>Lophotrochozoa</taxon>
        <taxon>Platyhelminthes</taxon>
        <taxon>Trematoda</taxon>
        <taxon>Digenea</taxon>
        <taxon>Opisthorchiida</taxon>
        <taxon>Opisthorchiata</taxon>
        <taxon>Opisthorchiidae</taxon>
        <taxon>Clonorchis</taxon>
    </lineage>
</organism>
<evidence type="ECO:0000313" key="5">
    <source>
        <dbReference type="Proteomes" id="UP000008909"/>
    </source>
</evidence>
<dbReference type="GO" id="GO:0005085">
    <property type="term" value="F:guanyl-nucleotide exchange factor activity"/>
    <property type="evidence" value="ECO:0007669"/>
    <property type="project" value="UniProtKB-KW"/>
</dbReference>
<dbReference type="GO" id="GO:0019898">
    <property type="term" value="C:extrinsic component of membrane"/>
    <property type="evidence" value="ECO:0007669"/>
    <property type="project" value="TreeGrafter"/>
</dbReference>
<evidence type="ECO:0000256" key="1">
    <source>
        <dbReference type="ARBA" id="ARBA00022658"/>
    </source>
</evidence>
<dbReference type="SUPFAM" id="SSF48065">
    <property type="entry name" value="DBL homology domain (DH-domain)"/>
    <property type="match status" value="1"/>
</dbReference>
<evidence type="ECO:0000313" key="4">
    <source>
        <dbReference type="EMBL" id="GAA48272.1"/>
    </source>
</evidence>
<name>G7Y5N6_CLOSI</name>
<dbReference type="Proteomes" id="UP000008909">
    <property type="component" value="Unassembled WGS sequence"/>
</dbReference>
<reference key="2">
    <citation type="submission" date="2011-10" db="EMBL/GenBank/DDBJ databases">
        <title>The genome and transcriptome sequence of Clonorchis sinensis provide insights into the carcinogenic liver fluke.</title>
        <authorList>
            <person name="Wang X."/>
            <person name="Huang Y."/>
            <person name="Chen W."/>
            <person name="Liu H."/>
            <person name="Guo L."/>
            <person name="Chen Y."/>
            <person name="Luo F."/>
            <person name="Zhou W."/>
            <person name="Sun J."/>
            <person name="Mao Q."/>
            <person name="Liang P."/>
            <person name="Zhou C."/>
            <person name="Tian Y."/>
            <person name="Men J."/>
            <person name="Lv X."/>
            <person name="Huang L."/>
            <person name="Zhou J."/>
            <person name="Hu Y."/>
            <person name="Li R."/>
            <person name="Zhang F."/>
            <person name="Lei H."/>
            <person name="Li X."/>
            <person name="Hu X."/>
            <person name="Liang C."/>
            <person name="Xu J."/>
            <person name="Wu Z."/>
            <person name="Yu X."/>
        </authorList>
    </citation>
    <scope>NUCLEOTIDE SEQUENCE</scope>
    <source>
        <strain>Henan</strain>
    </source>
</reference>
<feature type="compositionally biased region" description="Polar residues" evidence="2">
    <location>
        <begin position="87"/>
        <end position="108"/>
    </location>
</feature>
<dbReference type="AlphaFoldDB" id="G7Y5N6"/>
<feature type="domain" description="DH" evidence="3">
    <location>
        <begin position="159"/>
        <end position="252"/>
    </location>
</feature>
<proteinExistence type="predicted"/>
<keyword evidence="1" id="KW-0344">Guanine-nucleotide releasing factor</keyword>
<dbReference type="GO" id="GO:0005737">
    <property type="term" value="C:cytoplasm"/>
    <property type="evidence" value="ECO:0007669"/>
    <property type="project" value="TreeGrafter"/>
</dbReference>
<evidence type="ECO:0000259" key="3">
    <source>
        <dbReference type="PROSITE" id="PS50010"/>
    </source>
</evidence>
<sequence>MVDANFFASDRKVGALDGFYFASFSVDSALRSGPPSQINLVEDQCVECLNADNPDCWVAKVHPVLNRSGSLQKRGRRDSALPDNSPAKDNQNEGAPTNGLCSSQTNGHSENERPGVGRVNSVCLTRILRGTAKGKRDPRELFREEVITISNKQQESKMKRRYALTELIETEREYVKALTPLLDALTRFGTRVTLHLGEATEETIDLPKPLQQCIRNMRDKLKKIIDFTEKTLLDELAACTMNPPSAAECFIRNTDLETNVRTGLRPDSAETKKGRLILLPQHILFLQKPEARDTWDIAWIMKLDGLRIGASELSDKQPPWFEIWITEGSDPTKKIVRIYCADTLSQNAWMEDIRRALMNLQHLFVKMYEQCYDQNEEWSEPKL</sequence>
<feature type="region of interest" description="Disordered" evidence="2">
    <location>
        <begin position="68"/>
        <end position="116"/>
    </location>
</feature>
<accession>G7Y5N6</accession>
<dbReference type="InterPro" id="IPR051336">
    <property type="entry name" value="RhoGEF_Guanine_NuclExch_SF"/>
</dbReference>
<keyword evidence="5" id="KW-1185">Reference proteome</keyword>
<reference evidence="4" key="1">
    <citation type="journal article" date="2011" name="Genome Biol.">
        <title>The draft genome of the carcinogenic human liver fluke Clonorchis sinensis.</title>
        <authorList>
            <person name="Wang X."/>
            <person name="Chen W."/>
            <person name="Huang Y."/>
            <person name="Sun J."/>
            <person name="Men J."/>
            <person name="Liu H."/>
            <person name="Luo F."/>
            <person name="Guo L."/>
            <person name="Lv X."/>
            <person name="Deng C."/>
            <person name="Zhou C."/>
            <person name="Fan Y."/>
            <person name="Li X."/>
            <person name="Huang L."/>
            <person name="Hu Y."/>
            <person name="Liang C."/>
            <person name="Hu X."/>
            <person name="Xu J."/>
            <person name="Yu X."/>
        </authorList>
    </citation>
    <scope>NUCLEOTIDE SEQUENCE [LARGE SCALE GENOMIC DNA]</scope>
    <source>
        <strain evidence="4">Henan</strain>
    </source>
</reference>
<dbReference type="PROSITE" id="PS50010">
    <property type="entry name" value="DH_2"/>
    <property type="match status" value="1"/>
</dbReference>
<dbReference type="InterPro" id="IPR000219">
    <property type="entry name" value="DH_dom"/>
</dbReference>
<dbReference type="PANTHER" id="PTHR22826:SF106">
    <property type="entry name" value="TRIO, ISOFORM A"/>
    <property type="match status" value="1"/>
</dbReference>
<evidence type="ECO:0000256" key="2">
    <source>
        <dbReference type="SAM" id="MobiDB-lite"/>
    </source>
</evidence>
<gene>
    <name evidence="4" type="ORF">CLF_101400</name>
</gene>
<dbReference type="SUPFAM" id="SSF50729">
    <property type="entry name" value="PH domain-like"/>
    <property type="match status" value="1"/>
</dbReference>
<protein>
    <recommendedName>
        <fullName evidence="3">DH domain-containing protein</fullName>
    </recommendedName>
</protein>